<feature type="region of interest" description="Disordered" evidence="1">
    <location>
        <begin position="124"/>
        <end position="153"/>
    </location>
</feature>
<keyword evidence="3" id="KW-1185">Reference proteome</keyword>
<name>A0A1I6VSB7_9RHOB</name>
<gene>
    <name evidence="2" type="ORF">SAMN04488050_112190</name>
</gene>
<dbReference type="EMBL" id="FOZW01000012">
    <property type="protein sequence ID" value="SFT16598.1"/>
    <property type="molecule type" value="Genomic_DNA"/>
</dbReference>
<evidence type="ECO:0000256" key="1">
    <source>
        <dbReference type="SAM" id="MobiDB-lite"/>
    </source>
</evidence>
<reference evidence="3" key="1">
    <citation type="submission" date="2016-10" db="EMBL/GenBank/DDBJ databases">
        <authorList>
            <person name="Varghese N."/>
            <person name="Submissions S."/>
        </authorList>
    </citation>
    <scope>NUCLEOTIDE SEQUENCE [LARGE SCALE GENOMIC DNA]</scope>
    <source>
        <strain evidence="3">DSM 26894</strain>
    </source>
</reference>
<dbReference type="Proteomes" id="UP000199392">
    <property type="component" value="Unassembled WGS sequence"/>
</dbReference>
<dbReference type="AlphaFoldDB" id="A0A1I6VSB7"/>
<evidence type="ECO:0000313" key="3">
    <source>
        <dbReference type="Proteomes" id="UP000199392"/>
    </source>
</evidence>
<accession>A0A1I6VSB7</accession>
<dbReference type="InterPro" id="IPR012863">
    <property type="entry name" value="DUF1636"/>
</dbReference>
<evidence type="ECO:0000313" key="2">
    <source>
        <dbReference type="EMBL" id="SFT16598.1"/>
    </source>
</evidence>
<sequence>MMDCADTRQESDTELLVCVTCRREGVTPQDERRPGRALYDQITALERPRGVRVTPTDCLQNCDFGCTVALRGGAEKWTYVFANVDEAAHPEMILAGAAQFHAAPDGVIPWRQRPEHFKRNCVARIPPLSPAPKDASQDTSQTSPQASQKQQDS</sequence>
<dbReference type="OrthoDB" id="424426at2"/>
<organism evidence="2 3">
    <name type="scientific">Alloyangia pacifica</name>
    <dbReference type="NCBI Taxonomy" id="311180"/>
    <lineage>
        <taxon>Bacteria</taxon>
        <taxon>Pseudomonadati</taxon>
        <taxon>Pseudomonadota</taxon>
        <taxon>Alphaproteobacteria</taxon>
        <taxon>Rhodobacterales</taxon>
        <taxon>Roseobacteraceae</taxon>
        <taxon>Alloyangia</taxon>
    </lineage>
</organism>
<protein>
    <submittedName>
        <fullName evidence="2">Predicted metal-binding protein</fullName>
    </submittedName>
</protein>
<dbReference type="STRING" id="311180.SAMN04488050_112190"/>
<dbReference type="Pfam" id="PF07845">
    <property type="entry name" value="DUF1636"/>
    <property type="match status" value="1"/>
</dbReference>
<proteinExistence type="predicted"/>
<dbReference type="RefSeq" id="WP_092428742.1">
    <property type="nucleotide sequence ID" value="NZ_FNCL01000012.1"/>
</dbReference>
<feature type="compositionally biased region" description="Polar residues" evidence="1">
    <location>
        <begin position="137"/>
        <end position="153"/>
    </location>
</feature>